<protein>
    <submittedName>
        <fullName evidence="7">ABC transporter substrate-binding protein</fullName>
    </submittedName>
</protein>
<dbReference type="CDD" id="cd06340">
    <property type="entry name" value="PBP1_ABC_ligand_binding-like"/>
    <property type="match status" value="1"/>
</dbReference>
<dbReference type="Gene3D" id="3.40.50.2300">
    <property type="match status" value="2"/>
</dbReference>
<dbReference type="InterPro" id="IPR028082">
    <property type="entry name" value="Peripla_BP_I"/>
</dbReference>
<reference evidence="7 8" key="1">
    <citation type="submission" date="2019-07" db="EMBL/GenBank/DDBJ databases">
        <title>Genome assembly of Bacillus simplex strain GGC-P6A.</title>
        <authorList>
            <person name="Jennings M.E."/>
            <person name="Barton H.A."/>
        </authorList>
    </citation>
    <scope>NUCLEOTIDE SEQUENCE [LARGE SCALE GENOMIC DNA]</scope>
    <source>
        <strain evidence="7 8">GGC-P6A</strain>
    </source>
</reference>
<dbReference type="Proteomes" id="UP000317770">
    <property type="component" value="Unassembled WGS sequence"/>
</dbReference>
<keyword evidence="4" id="KW-0029">Amino-acid transport</keyword>
<dbReference type="InterPro" id="IPR000709">
    <property type="entry name" value="Leu_Ile_Val-bd"/>
</dbReference>
<feature type="chain" id="PRO_5039005944" evidence="5">
    <location>
        <begin position="21"/>
        <end position="411"/>
    </location>
</feature>
<evidence type="ECO:0000313" key="7">
    <source>
        <dbReference type="EMBL" id="TVX83949.1"/>
    </source>
</evidence>
<accession>A0A8B5Y4F6</accession>
<gene>
    <name evidence="7" type="ORF">FQP34_01615</name>
</gene>
<dbReference type="GO" id="GO:0006865">
    <property type="term" value="P:amino acid transport"/>
    <property type="evidence" value="ECO:0007669"/>
    <property type="project" value="UniProtKB-KW"/>
</dbReference>
<dbReference type="InterPro" id="IPR028081">
    <property type="entry name" value="Leu-bd"/>
</dbReference>
<dbReference type="PROSITE" id="PS51257">
    <property type="entry name" value="PROKAR_LIPOPROTEIN"/>
    <property type="match status" value="1"/>
</dbReference>
<feature type="domain" description="Leucine-binding protein" evidence="6">
    <location>
        <begin position="33"/>
        <end position="357"/>
    </location>
</feature>
<dbReference type="SUPFAM" id="SSF53822">
    <property type="entry name" value="Periplasmic binding protein-like I"/>
    <property type="match status" value="1"/>
</dbReference>
<dbReference type="AlphaFoldDB" id="A0A8B5Y4F6"/>
<dbReference type="EMBL" id="VNKI01000001">
    <property type="protein sequence ID" value="TVX83949.1"/>
    <property type="molecule type" value="Genomic_DNA"/>
</dbReference>
<evidence type="ECO:0000259" key="6">
    <source>
        <dbReference type="Pfam" id="PF13458"/>
    </source>
</evidence>
<keyword evidence="3 5" id="KW-0732">Signal</keyword>
<feature type="signal peptide" evidence="5">
    <location>
        <begin position="1"/>
        <end position="20"/>
    </location>
</feature>
<evidence type="ECO:0000256" key="4">
    <source>
        <dbReference type="ARBA" id="ARBA00022970"/>
    </source>
</evidence>
<name>A0A8B5Y4F6_9BACI</name>
<evidence type="ECO:0000256" key="2">
    <source>
        <dbReference type="ARBA" id="ARBA00022448"/>
    </source>
</evidence>
<organism evidence="7 8">
    <name type="scientific">Peribacillus simplex</name>
    <dbReference type="NCBI Taxonomy" id="1478"/>
    <lineage>
        <taxon>Bacteria</taxon>
        <taxon>Bacillati</taxon>
        <taxon>Bacillota</taxon>
        <taxon>Bacilli</taxon>
        <taxon>Bacillales</taxon>
        <taxon>Bacillaceae</taxon>
        <taxon>Peribacillus</taxon>
    </lineage>
</organism>
<evidence type="ECO:0000256" key="3">
    <source>
        <dbReference type="ARBA" id="ARBA00022729"/>
    </source>
</evidence>
<proteinExistence type="inferred from homology"/>
<dbReference type="PANTHER" id="PTHR30483">
    <property type="entry name" value="LEUCINE-SPECIFIC-BINDING PROTEIN"/>
    <property type="match status" value="1"/>
</dbReference>
<sequence>MKKIVSAIMVSFLIFLSACSSEGSSGGETDSKTLKIGALFPLSGGLALLGEESFRGAELAIEYANKNGGVAGGKQIELVKGDAVDADAAQAEANRLINQENIKTIVGSFSSSIAFAASEVAERSGVLYWELGAVADTVTDRKYKYVLRTNPPASYFSKVHLDFIKEVVTKKLGKELGDIKVAIAHEDSSYGTTIADEASKLAKKEGINIITNQGYSAGTNDLSSVILNIKKAEPDVLIAVSYLNDSVLLARQSEELGLKVPVFIGSGGGHTMTDFKDAMGEKANGILNVDFPQYQINKDFTPGIEEFLKLYKEKYGTEPRSGHSLANFMGMKVALDVIDKVGEIDPDKLKEEALKYTAEAGTTVTGWGVEFDKESGQNQLSKPYVHQWIDGELKTVWPEDVAVEEPQIVNQ</sequence>
<dbReference type="PANTHER" id="PTHR30483:SF37">
    <property type="entry name" value="ABC TRANSPORTER SUBSTRATE-BINDING PROTEIN"/>
    <property type="match status" value="1"/>
</dbReference>
<comment type="caution">
    <text evidence="7">The sequence shown here is derived from an EMBL/GenBank/DDBJ whole genome shotgun (WGS) entry which is preliminary data.</text>
</comment>
<dbReference type="PRINTS" id="PR00337">
    <property type="entry name" value="LEUILEVALBP"/>
</dbReference>
<dbReference type="RefSeq" id="WP_144476627.1">
    <property type="nucleotide sequence ID" value="NZ_VNKI01000001.1"/>
</dbReference>
<dbReference type="InterPro" id="IPR051010">
    <property type="entry name" value="BCAA_transport"/>
</dbReference>
<evidence type="ECO:0000256" key="1">
    <source>
        <dbReference type="ARBA" id="ARBA00010062"/>
    </source>
</evidence>
<evidence type="ECO:0000313" key="8">
    <source>
        <dbReference type="Proteomes" id="UP000317770"/>
    </source>
</evidence>
<keyword evidence="2" id="KW-0813">Transport</keyword>
<comment type="similarity">
    <text evidence="1">Belongs to the leucine-binding protein family.</text>
</comment>
<dbReference type="Pfam" id="PF13458">
    <property type="entry name" value="Peripla_BP_6"/>
    <property type="match status" value="1"/>
</dbReference>
<evidence type="ECO:0000256" key="5">
    <source>
        <dbReference type="SAM" id="SignalP"/>
    </source>
</evidence>